<feature type="region of interest" description="Disordered" evidence="1">
    <location>
        <begin position="131"/>
        <end position="165"/>
    </location>
</feature>
<comment type="caution">
    <text evidence="2">The sequence shown here is derived from an EMBL/GenBank/DDBJ whole genome shotgun (WGS) entry which is preliminary data.</text>
</comment>
<keyword evidence="3" id="KW-1185">Reference proteome</keyword>
<dbReference type="OrthoDB" id="5891204at2759"/>
<organism evidence="2 3">
    <name type="scientific">Caenorhabditis nigoni</name>
    <dbReference type="NCBI Taxonomy" id="1611254"/>
    <lineage>
        <taxon>Eukaryota</taxon>
        <taxon>Metazoa</taxon>
        <taxon>Ecdysozoa</taxon>
        <taxon>Nematoda</taxon>
        <taxon>Chromadorea</taxon>
        <taxon>Rhabditida</taxon>
        <taxon>Rhabditina</taxon>
        <taxon>Rhabditomorpha</taxon>
        <taxon>Rhabditoidea</taxon>
        <taxon>Rhabditidae</taxon>
        <taxon>Peloderinae</taxon>
        <taxon>Caenorhabditis</taxon>
    </lineage>
</organism>
<proteinExistence type="predicted"/>
<evidence type="ECO:0000313" key="3">
    <source>
        <dbReference type="Proteomes" id="UP000230233"/>
    </source>
</evidence>
<name>A0A2G5S952_9PELO</name>
<reference evidence="3" key="1">
    <citation type="submission" date="2017-10" db="EMBL/GenBank/DDBJ databases">
        <title>Rapid genome shrinkage in a self-fertile nematode reveals novel sperm competition proteins.</title>
        <authorList>
            <person name="Yin D."/>
            <person name="Schwarz E.M."/>
            <person name="Thomas C.G."/>
            <person name="Felde R.L."/>
            <person name="Korf I.F."/>
            <person name="Cutter A.D."/>
            <person name="Schartner C.M."/>
            <person name="Ralston E.J."/>
            <person name="Meyer B.J."/>
            <person name="Haag E.S."/>
        </authorList>
    </citation>
    <scope>NUCLEOTIDE SEQUENCE [LARGE SCALE GENOMIC DNA]</scope>
    <source>
        <strain evidence="3">JU1422</strain>
    </source>
</reference>
<accession>A0A2G5S952</accession>
<dbReference type="Proteomes" id="UP000230233">
    <property type="component" value="Unassembled WGS sequence"/>
</dbReference>
<protein>
    <submittedName>
        <fullName evidence="2">Uncharacterized protein</fullName>
    </submittedName>
</protein>
<dbReference type="AlphaFoldDB" id="A0A2G5S952"/>
<dbReference type="EMBL" id="PDUG01000096">
    <property type="protein sequence ID" value="PIC11421.1"/>
    <property type="molecule type" value="Genomic_DNA"/>
</dbReference>
<evidence type="ECO:0000256" key="1">
    <source>
        <dbReference type="SAM" id="MobiDB-lite"/>
    </source>
</evidence>
<feature type="compositionally biased region" description="Basic residues" evidence="1">
    <location>
        <begin position="152"/>
        <end position="161"/>
    </location>
</feature>
<gene>
    <name evidence="2" type="ORF">B9Z55_029097</name>
</gene>
<evidence type="ECO:0000313" key="2">
    <source>
        <dbReference type="EMBL" id="PIC11421.1"/>
    </source>
</evidence>
<feature type="compositionally biased region" description="Polar residues" evidence="1">
    <location>
        <begin position="131"/>
        <end position="149"/>
    </location>
</feature>
<sequence>MSFVWRTLTDEEEERLLTAMALDGVAPPPKKSPSPRTFFENALKTVASASQVPTVPNQTSEIPNFQQMLDQLGYGTPTNHGNLLNFNDMTVPQAQTAPAAQSLPSEPVLNFGLPQVPISAGIWPTNMNSLIPTLNNQSSEQQVQKTPPGSQRKPRAPRKSKNLSEHGRTECYARYDFSAKNGYFGGTRRHNVDIKYRNSTEHCEDMMDIHLNGTARPVYICYCFKDYCNFPIHIQRVCCQRTYTSTFLRRLTL</sequence>